<evidence type="ECO:0000256" key="4">
    <source>
        <dbReference type="PROSITE-ProRule" id="PRU00335"/>
    </source>
</evidence>
<evidence type="ECO:0000256" key="3">
    <source>
        <dbReference type="ARBA" id="ARBA00023163"/>
    </source>
</evidence>
<dbReference type="Gene3D" id="1.10.357.10">
    <property type="entry name" value="Tetracycline Repressor, domain 2"/>
    <property type="match status" value="1"/>
</dbReference>
<dbReference type="PROSITE" id="PS50977">
    <property type="entry name" value="HTH_TETR_2"/>
    <property type="match status" value="1"/>
</dbReference>
<gene>
    <name evidence="7" type="ORF">BRM3_02535</name>
</gene>
<evidence type="ECO:0000256" key="5">
    <source>
        <dbReference type="SAM" id="MobiDB-lite"/>
    </source>
</evidence>
<reference evidence="7" key="1">
    <citation type="submission" date="2022-10" db="EMBL/GenBank/DDBJ databases">
        <title>Whole-Genome Sequencing of Brachybacterium huguangmaarense BRM-3, Isolated from Betula schmidtii.</title>
        <authorList>
            <person name="Haam D."/>
        </authorList>
    </citation>
    <scope>NUCLEOTIDE SEQUENCE</scope>
    <source>
        <strain evidence="7">BRM-3</strain>
    </source>
</reference>
<dbReference type="RefSeq" id="WP_263594536.1">
    <property type="nucleotide sequence ID" value="NZ_CP107020.1"/>
</dbReference>
<feature type="domain" description="HTH tetR-type" evidence="6">
    <location>
        <begin position="10"/>
        <end position="70"/>
    </location>
</feature>
<dbReference type="InterPro" id="IPR050109">
    <property type="entry name" value="HTH-type_TetR-like_transc_reg"/>
</dbReference>
<dbReference type="Pfam" id="PF00440">
    <property type="entry name" value="TetR_N"/>
    <property type="match status" value="1"/>
</dbReference>
<dbReference type="InterPro" id="IPR001647">
    <property type="entry name" value="HTH_TetR"/>
</dbReference>
<dbReference type="EMBL" id="CP107020">
    <property type="protein sequence ID" value="UYG17327.1"/>
    <property type="molecule type" value="Genomic_DNA"/>
</dbReference>
<evidence type="ECO:0000313" key="7">
    <source>
        <dbReference type="EMBL" id="UYG17327.1"/>
    </source>
</evidence>
<dbReference type="InterPro" id="IPR009057">
    <property type="entry name" value="Homeodomain-like_sf"/>
</dbReference>
<accession>A0ABY6G2I1</accession>
<proteinExistence type="predicted"/>
<dbReference type="PRINTS" id="PR00455">
    <property type="entry name" value="HTHTETR"/>
</dbReference>
<dbReference type="SUPFAM" id="SSF46689">
    <property type="entry name" value="Homeodomain-like"/>
    <property type="match status" value="1"/>
</dbReference>
<feature type="DNA-binding region" description="H-T-H motif" evidence="4">
    <location>
        <begin position="33"/>
        <end position="52"/>
    </location>
</feature>
<evidence type="ECO:0000259" key="6">
    <source>
        <dbReference type="PROSITE" id="PS50977"/>
    </source>
</evidence>
<evidence type="ECO:0000256" key="1">
    <source>
        <dbReference type="ARBA" id="ARBA00023015"/>
    </source>
</evidence>
<keyword evidence="8" id="KW-1185">Reference proteome</keyword>
<protein>
    <submittedName>
        <fullName evidence="7">TetR/AcrR family transcriptional regulator</fullName>
    </submittedName>
</protein>
<dbReference type="Proteomes" id="UP001164305">
    <property type="component" value="Chromosome"/>
</dbReference>
<keyword evidence="2 4" id="KW-0238">DNA-binding</keyword>
<feature type="region of interest" description="Disordered" evidence="5">
    <location>
        <begin position="141"/>
        <end position="221"/>
    </location>
</feature>
<feature type="compositionally biased region" description="Low complexity" evidence="5">
    <location>
        <begin position="187"/>
        <end position="221"/>
    </location>
</feature>
<keyword evidence="1" id="KW-0805">Transcription regulation</keyword>
<evidence type="ECO:0000256" key="2">
    <source>
        <dbReference type="ARBA" id="ARBA00023125"/>
    </source>
</evidence>
<organism evidence="7 8">
    <name type="scientific">Brachybacterium huguangmaarense</name>
    <dbReference type="NCBI Taxonomy" id="1652028"/>
    <lineage>
        <taxon>Bacteria</taxon>
        <taxon>Bacillati</taxon>
        <taxon>Actinomycetota</taxon>
        <taxon>Actinomycetes</taxon>
        <taxon>Micrococcales</taxon>
        <taxon>Dermabacteraceae</taxon>
        <taxon>Brachybacterium</taxon>
    </lineage>
</organism>
<evidence type="ECO:0000313" key="8">
    <source>
        <dbReference type="Proteomes" id="UP001164305"/>
    </source>
</evidence>
<dbReference type="PANTHER" id="PTHR30055">
    <property type="entry name" value="HTH-TYPE TRANSCRIPTIONAL REGULATOR RUTR"/>
    <property type="match status" value="1"/>
</dbReference>
<sequence>MPRTDPRGGARTRARILEASSPLFLEHGFDAVTVAQIAKEAGVSSVTVFNHFPRKEDMFLDRAFDADELLRAAVRDRAPGRDVLDALEELCARLADERHALSGLDPRSVPFFRTVAGSAAVIARARQIAADLAAALAEEITQTSASPSTAARGVAAPGDTAPSDTAPGDTAQNDPRPGGTGPGNTQPSGVAPEGEEAPAPSGAAAASPTTTTTTSPSGDGTTAEAELLAALFVAGYAAVLTGTARRRLRDAPTDEVDPALVEDHRVRLGALFTMLRSGAPAHHG</sequence>
<keyword evidence="3" id="KW-0804">Transcription</keyword>
<name>A0ABY6G2I1_9MICO</name>
<dbReference type="PANTHER" id="PTHR30055:SF234">
    <property type="entry name" value="HTH-TYPE TRANSCRIPTIONAL REGULATOR BETI"/>
    <property type="match status" value="1"/>
</dbReference>